<dbReference type="WBParaSite" id="PSAMB.scaffold8259size6433.g31177.t1">
    <property type="protein sequence ID" value="PSAMB.scaffold8259size6433.g31177.t1"/>
    <property type="gene ID" value="PSAMB.scaffold8259size6433.g31177"/>
</dbReference>
<dbReference type="PANTHER" id="PTHR11346">
    <property type="entry name" value="GALECTIN"/>
    <property type="match status" value="1"/>
</dbReference>
<sequence>MAKDMASVKKYPIPYRSILAEKIEPGQTLIVQGKTFESAERFSINFHKDSADFSGVDIPLHLSIRFDEGKIVLNSLAAGEWGKEERKSIPFKKGAAFDIRIRAHDDRFIIFCDHKEFKEFEYRLPLTYITHMSIDGDLDLANVHWGGKYY</sequence>
<organism evidence="4 5">
    <name type="scientific">Plectus sambesii</name>
    <dbReference type="NCBI Taxonomy" id="2011161"/>
    <lineage>
        <taxon>Eukaryota</taxon>
        <taxon>Metazoa</taxon>
        <taxon>Ecdysozoa</taxon>
        <taxon>Nematoda</taxon>
        <taxon>Chromadorea</taxon>
        <taxon>Plectida</taxon>
        <taxon>Plectina</taxon>
        <taxon>Plectoidea</taxon>
        <taxon>Plectidae</taxon>
        <taxon>Plectus</taxon>
    </lineage>
</organism>
<dbReference type="SMART" id="SM00908">
    <property type="entry name" value="Gal-bind_lectin"/>
    <property type="match status" value="1"/>
</dbReference>
<dbReference type="PROSITE" id="PS51304">
    <property type="entry name" value="GALECTIN"/>
    <property type="match status" value="1"/>
</dbReference>
<protein>
    <recommendedName>
        <fullName evidence="2">Galectin</fullName>
    </recommendedName>
</protein>
<evidence type="ECO:0000259" key="3">
    <source>
        <dbReference type="PROSITE" id="PS51304"/>
    </source>
</evidence>
<dbReference type="FunFam" id="2.60.120.200:FF:000145">
    <property type="entry name" value="Galectin"/>
    <property type="match status" value="1"/>
</dbReference>
<dbReference type="Pfam" id="PF00337">
    <property type="entry name" value="Gal-bind_lectin"/>
    <property type="match status" value="1"/>
</dbReference>
<evidence type="ECO:0000313" key="5">
    <source>
        <dbReference type="WBParaSite" id="PSAMB.scaffold8259size6433.g31177.t1"/>
    </source>
</evidence>
<dbReference type="InterPro" id="IPR044156">
    <property type="entry name" value="Galectin-like"/>
</dbReference>
<dbReference type="InterPro" id="IPR013320">
    <property type="entry name" value="ConA-like_dom_sf"/>
</dbReference>
<evidence type="ECO:0000256" key="1">
    <source>
        <dbReference type="ARBA" id="ARBA00022734"/>
    </source>
</evidence>
<feature type="domain" description="Galectin" evidence="3">
    <location>
        <begin position="15"/>
        <end position="146"/>
    </location>
</feature>
<keyword evidence="4" id="KW-1185">Reference proteome</keyword>
<name>A0A914XHZ1_9BILA</name>
<dbReference type="SUPFAM" id="SSF49899">
    <property type="entry name" value="Concanavalin A-like lectins/glucanases"/>
    <property type="match status" value="1"/>
</dbReference>
<dbReference type="SMART" id="SM00276">
    <property type="entry name" value="GLECT"/>
    <property type="match status" value="1"/>
</dbReference>
<dbReference type="PANTHER" id="PTHR11346:SF176">
    <property type="entry name" value="32 KDA BETA-GALACTOSIDE-BINDING LECTIN LEC-3"/>
    <property type="match status" value="1"/>
</dbReference>
<dbReference type="GO" id="GO:0016936">
    <property type="term" value="F:galactoside binding"/>
    <property type="evidence" value="ECO:0007669"/>
    <property type="project" value="TreeGrafter"/>
</dbReference>
<dbReference type="Gene3D" id="2.60.120.200">
    <property type="match status" value="1"/>
</dbReference>
<reference evidence="5" key="1">
    <citation type="submission" date="2022-11" db="UniProtKB">
        <authorList>
            <consortium name="WormBaseParasite"/>
        </authorList>
    </citation>
    <scope>IDENTIFICATION</scope>
</reference>
<evidence type="ECO:0000256" key="2">
    <source>
        <dbReference type="RuleBase" id="RU102079"/>
    </source>
</evidence>
<dbReference type="CDD" id="cd00070">
    <property type="entry name" value="GLECT"/>
    <property type="match status" value="1"/>
</dbReference>
<dbReference type="AlphaFoldDB" id="A0A914XHZ1"/>
<dbReference type="GO" id="GO:0030246">
    <property type="term" value="F:carbohydrate binding"/>
    <property type="evidence" value="ECO:0007669"/>
    <property type="project" value="UniProtKB-UniRule"/>
</dbReference>
<dbReference type="InterPro" id="IPR001079">
    <property type="entry name" value="Galectin_CRD"/>
</dbReference>
<keyword evidence="1 2" id="KW-0430">Lectin</keyword>
<evidence type="ECO:0000313" key="4">
    <source>
        <dbReference type="Proteomes" id="UP000887566"/>
    </source>
</evidence>
<dbReference type="Proteomes" id="UP000887566">
    <property type="component" value="Unplaced"/>
</dbReference>
<accession>A0A914XHZ1</accession>
<proteinExistence type="predicted"/>